<evidence type="ECO:0000313" key="8">
    <source>
        <dbReference type="EMBL" id="KPD04294.1"/>
    </source>
</evidence>
<dbReference type="SMART" id="SM00702">
    <property type="entry name" value="P4Hc"/>
    <property type="match status" value="1"/>
</dbReference>
<dbReference type="AlphaFoldDB" id="A0A0N0ZCS0"/>
<dbReference type="PROSITE" id="PS51471">
    <property type="entry name" value="FE2OG_OXY"/>
    <property type="match status" value="1"/>
</dbReference>
<keyword evidence="9" id="KW-1185">Reference proteome</keyword>
<dbReference type="Pfam" id="PF13640">
    <property type="entry name" value="2OG-FeII_Oxy_3"/>
    <property type="match status" value="1"/>
</dbReference>
<evidence type="ECO:0000259" key="7">
    <source>
        <dbReference type="PROSITE" id="PS51471"/>
    </source>
</evidence>
<dbReference type="RefSeq" id="WP_053907131.1">
    <property type="nucleotide sequence ID" value="NZ_CAWMUS010000003.1"/>
</dbReference>
<keyword evidence="5 8" id="KW-0560">Oxidoreductase</keyword>
<dbReference type="EC" id="1.-.-.-" evidence="8"/>
<feature type="domain" description="Fe2OG dioxygenase" evidence="7">
    <location>
        <begin position="89"/>
        <end position="190"/>
    </location>
</feature>
<dbReference type="PANTHER" id="PTHR12907:SF26">
    <property type="entry name" value="HIF PROLYL HYDROXYLASE, ISOFORM C"/>
    <property type="match status" value="1"/>
</dbReference>
<dbReference type="InterPro" id="IPR044862">
    <property type="entry name" value="Pro_4_hyd_alph_FE2OG_OXY"/>
</dbReference>
<dbReference type="OrthoDB" id="9783171at2"/>
<sequence length="194" mass="22599">MKSEHLIDALATQGWYIWDDFLSLKQVQEIKLAIPQQLTDARIGNGEKLQENKNIRGDQTLWLEPEMGEPIALYMDKMEELRQLINRQLYLGLRDFETHYCRYPQGTFYKKHCDNFQGKGLRKVTTVLYLNEFWQSGDGGELAMFNNDDQQLATVDPIGGRLVIFMSEDFPHEVLPTKTERCSIAGWFLSQKVF</sequence>
<evidence type="ECO:0000256" key="6">
    <source>
        <dbReference type="ARBA" id="ARBA00023004"/>
    </source>
</evidence>
<comment type="cofactor">
    <cofactor evidence="1">
        <name>L-ascorbate</name>
        <dbReference type="ChEBI" id="CHEBI:38290"/>
    </cofactor>
</comment>
<evidence type="ECO:0000256" key="3">
    <source>
        <dbReference type="ARBA" id="ARBA00022896"/>
    </source>
</evidence>
<evidence type="ECO:0000256" key="2">
    <source>
        <dbReference type="ARBA" id="ARBA00022723"/>
    </source>
</evidence>
<evidence type="ECO:0000313" key="9">
    <source>
        <dbReference type="Proteomes" id="UP000053226"/>
    </source>
</evidence>
<dbReference type="InterPro" id="IPR006620">
    <property type="entry name" value="Pro_4_hyd_alph"/>
</dbReference>
<dbReference type="EC" id="1.14.-.-" evidence="8"/>
<reference evidence="8 9" key="1">
    <citation type="submission" date="2015-07" db="EMBL/GenBank/DDBJ databases">
        <title>ATOL: Assembling a taxonomically balanced genome-scale reconstruction of the evolutionary history of the Enterobacteriaceae.</title>
        <authorList>
            <person name="Plunkett G.III."/>
            <person name="Neeno-Eckwall E.C."/>
            <person name="Glasner J.D."/>
            <person name="Perna N.T."/>
        </authorList>
    </citation>
    <scope>NUCLEOTIDE SEQUENCE [LARGE SCALE GENOMIC DNA]</scope>
    <source>
        <strain evidence="8 9">ATCC 35017</strain>
    </source>
</reference>
<keyword evidence="4" id="KW-0223">Dioxygenase</keyword>
<evidence type="ECO:0000256" key="1">
    <source>
        <dbReference type="ARBA" id="ARBA00001961"/>
    </source>
</evidence>
<dbReference type="Proteomes" id="UP000053226">
    <property type="component" value="Unassembled WGS sequence"/>
</dbReference>
<dbReference type="InterPro" id="IPR051559">
    <property type="entry name" value="HIF_prolyl_hydroxylases"/>
</dbReference>
<comment type="caution">
    <text evidence="8">The sequence shown here is derived from an EMBL/GenBank/DDBJ whole genome shotgun (WGS) entry which is preliminary data.</text>
</comment>
<dbReference type="PANTHER" id="PTHR12907">
    <property type="entry name" value="EGL NINE HOMOLOG-RELATED"/>
    <property type="match status" value="1"/>
</dbReference>
<dbReference type="GO" id="GO:0071456">
    <property type="term" value="P:cellular response to hypoxia"/>
    <property type="evidence" value="ECO:0007669"/>
    <property type="project" value="TreeGrafter"/>
</dbReference>
<name>A0A0N0ZCS0_9GAMM</name>
<dbReference type="GO" id="GO:0031543">
    <property type="term" value="F:peptidyl-proline dioxygenase activity"/>
    <property type="evidence" value="ECO:0007669"/>
    <property type="project" value="TreeGrafter"/>
</dbReference>
<dbReference type="Gene3D" id="2.60.120.620">
    <property type="entry name" value="q2cbj1_9rhob like domain"/>
    <property type="match status" value="1"/>
</dbReference>
<keyword evidence="3" id="KW-0847">Vitamin C</keyword>
<dbReference type="EC" id="1.14.11.-" evidence="8"/>
<dbReference type="GO" id="GO:0008198">
    <property type="term" value="F:ferrous iron binding"/>
    <property type="evidence" value="ECO:0007669"/>
    <property type="project" value="TreeGrafter"/>
</dbReference>
<dbReference type="GO" id="GO:0031418">
    <property type="term" value="F:L-ascorbic acid binding"/>
    <property type="evidence" value="ECO:0007669"/>
    <property type="project" value="UniProtKB-KW"/>
</dbReference>
<keyword evidence="2" id="KW-0479">Metal-binding</keyword>
<protein>
    <submittedName>
        <fullName evidence="8">SM20-related protein</fullName>
        <ecNumber evidence="8">1.-.-.-</ecNumber>
        <ecNumber evidence="8">1.14.-.-</ecNumber>
        <ecNumber evidence="8">1.14.11.-</ecNumber>
    </submittedName>
</protein>
<dbReference type="InterPro" id="IPR005123">
    <property type="entry name" value="Oxoglu/Fe-dep_dioxygenase_dom"/>
</dbReference>
<keyword evidence="6" id="KW-0408">Iron</keyword>
<organism evidence="8 9">
    <name type="scientific">Moellerella wisconsensis ATCC 35017</name>
    <dbReference type="NCBI Taxonomy" id="1354267"/>
    <lineage>
        <taxon>Bacteria</taxon>
        <taxon>Pseudomonadati</taxon>
        <taxon>Pseudomonadota</taxon>
        <taxon>Gammaproteobacteria</taxon>
        <taxon>Enterobacterales</taxon>
        <taxon>Morganellaceae</taxon>
        <taxon>Moellerella</taxon>
    </lineage>
</organism>
<accession>A0A0N0ZCS0</accession>
<proteinExistence type="predicted"/>
<evidence type="ECO:0000256" key="4">
    <source>
        <dbReference type="ARBA" id="ARBA00022964"/>
    </source>
</evidence>
<gene>
    <name evidence="8" type="ORF">M992_0407</name>
</gene>
<evidence type="ECO:0000256" key="5">
    <source>
        <dbReference type="ARBA" id="ARBA00023002"/>
    </source>
</evidence>
<dbReference type="EMBL" id="LGAA01000003">
    <property type="protein sequence ID" value="KPD04294.1"/>
    <property type="molecule type" value="Genomic_DNA"/>
</dbReference>